<dbReference type="Gene3D" id="1.20.1260.100">
    <property type="entry name" value="TspO/MBR protein"/>
    <property type="match status" value="1"/>
</dbReference>
<feature type="transmembrane region" description="Helical" evidence="6">
    <location>
        <begin position="138"/>
        <end position="156"/>
    </location>
</feature>
<dbReference type="InterPro" id="IPR004307">
    <property type="entry name" value="TspO_MBR"/>
</dbReference>
<feature type="transmembrane region" description="Helical" evidence="6">
    <location>
        <begin position="84"/>
        <end position="105"/>
    </location>
</feature>
<dbReference type="EMBL" id="BSOO01000013">
    <property type="protein sequence ID" value="GLR47763.1"/>
    <property type="molecule type" value="Genomic_DNA"/>
</dbReference>
<dbReference type="CDD" id="cd15904">
    <property type="entry name" value="TSPO_MBR"/>
    <property type="match status" value="1"/>
</dbReference>
<sequence>MTREDDLGRPWLLPATLAAGCAIIVAMVGMTLTDLGPWYQSLRQPDWAPAPAVYGVAWTTIYALAALSAVSAWSAAPNRASAELIVGAFALNGFLNIVWSLLFFNARRPDLAFYEGIALWLSVAALILLCLRHSRPAALLLLPYLAWVSVAGLLNAEVVRLNGPFG</sequence>
<evidence type="ECO:0000256" key="4">
    <source>
        <dbReference type="ARBA" id="ARBA00022989"/>
    </source>
</evidence>
<dbReference type="Proteomes" id="UP001156703">
    <property type="component" value="Unassembled WGS sequence"/>
</dbReference>
<keyword evidence="4 6" id="KW-1133">Transmembrane helix</keyword>
<dbReference type="PIRSF" id="PIRSF005859">
    <property type="entry name" value="PBR"/>
    <property type="match status" value="1"/>
</dbReference>
<comment type="similarity">
    <text evidence="2">Belongs to the TspO/BZRP family.</text>
</comment>
<protein>
    <recommendedName>
        <fullName evidence="9">TspO and MBR related proteins</fullName>
    </recommendedName>
</protein>
<comment type="caution">
    <text evidence="7">The sequence shown here is derived from an EMBL/GenBank/DDBJ whole genome shotgun (WGS) entry which is preliminary data.</text>
</comment>
<evidence type="ECO:0000256" key="1">
    <source>
        <dbReference type="ARBA" id="ARBA00004141"/>
    </source>
</evidence>
<keyword evidence="3 6" id="KW-0812">Transmembrane</keyword>
<dbReference type="PANTHER" id="PTHR10057:SF0">
    <property type="entry name" value="TRANSLOCATOR PROTEIN"/>
    <property type="match status" value="1"/>
</dbReference>
<feature type="transmembrane region" description="Helical" evidence="6">
    <location>
        <begin position="52"/>
        <end position="72"/>
    </location>
</feature>
<evidence type="ECO:0008006" key="9">
    <source>
        <dbReference type="Google" id="ProtNLM"/>
    </source>
</evidence>
<dbReference type="InterPro" id="IPR038330">
    <property type="entry name" value="TspO/MBR-related_sf"/>
</dbReference>
<dbReference type="Pfam" id="PF03073">
    <property type="entry name" value="TspO_MBR"/>
    <property type="match status" value="1"/>
</dbReference>
<proteinExistence type="inferred from homology"/>
<feature type="transmembrane region" description="Helical" evidence="6">
    <location>
        <begin position="12"/>
        <end position="32"/>
    </location>
</feature>
<dbReference type="PROSITE" id="PS51257">
    <property type="entry name" value="PROKAR_LIPOPROTEIN"/>
    <property type="match status" value="1"/>
</dbReference>
<evidence type="ECO:0000256" key="2">
    <source>
        <dbReference type="ARBA" id="ARBA00007524"/>
    </source>
</evidence>
<evidence type="ECO:0000256" key="5">
    <source>
        <dbReference type="ARBA" id="ARBA00023136"/>
    </source>
</evidence>
<evidence type="ECO:0000313" key="7">
    <source>
        <dbReference type="EMBL" id="GLR47763.1"/>
    </source>
</evidence>
<reference evidence="8" key="1">
    <citation type="journal article" date="2019" name="Int. J. Syst. Evol. Microbiol.">
        <title>The Global Catalogue of Microorganisms (GCM) 10K type strain sequencing project: providing services to taxonomists for standard genome sequencing and annotation.</title>
        <authorList>
            <consortium name="The Broad Institute Genomics Platform"/>
            <consortium name="The Broad Institute Genome Sequencing Center for Infectious Disease"/>
            <person name="Wu L."/>
            <person name="Ma J."/>
        </authorList>
    </citation>
    <scope>NUCLEOTIDE SEQUENCE [LARGE SCALE GENOMIC DNA]</scope>
    <source>
        <strain evidence="8">NBRC 102146</strain>
    </source>
</reference>
<dbReference type="RefSeq" id="WP_029941069.1">
    <property type="nucleotide sequence ID" value="NZ_BSOO01000013.1"/>
</dbReference>
<comment type="subcellular location">
    <subcellularLocation>
        <location evidence="1">Membrane</location>
        <topology evidence="1">Multi-pass membrane protein</topology>
    </subcellularLocation>
</comment>
<gene>
    <name evidence="7" type="ORF">GCM10007925_14760</name>
</gene>
<dbReference type="PANTHER" id="PTHR10057">
    <property type="entry name" value="PERIPHERAL-TYPE BENZODIAZEPINE RECEPTOR"/>
    <property type="match status" value="1"/>
</dbReference>
<accession>A0ABQ5ZA66</accession>
<evidence type="ECO:0000256" key="3">
    <source>
        <dbReference type="ARBA" id="ARBA00022692"/>
    </source>
</evidence>
<evidence type="ECO:0000256" key="6">
    <source>
        <dbReference type="SAM" id="Phobius"/>
    </source>
</evidence>
<name>A0ABQ5ZA66_9SPHN</name>
<organism evidence="7 8">
    <name type="scientific">Sphingomonas astaxanthinifaciens DSM 22298</name>
    <dbReference type="NCBI Taxonomy" id="1123267"/>
    <lineage>
        <taxon>Bacteria</taxon>
        <taxon>Pseudomonadati</taxon>
        <taxon>Pseudomonadota</taxon>
        <taxon>Alphaproteobacteria</taxon>
        <taxon>Sphingomonadales</taxon>
        <taxon>Sphingomonadaceae</taxon>
        <taxon>Sphingomonas</taxon>
    </lineage>
</organism>
<evidence type="ECO:0000313" key="8">
    <source>
        <dbReference type="Proteomes" id="UP001156703"/>
    </source>
</evidence>
<feature type="transmembrane region" description="Helical" evidence="6">
    <location>
        <begin position="111"/>
        <end position="131"/>
    </location>
</feature>
<keyword evidence="8" id="KW-1185">Reference proteome</keyword>
<keyword evidence="5 6" id="KW-0472">Membrane</keyword>